<dbReference type="RefSeq" id="WP_013515828.1">
    <property type="nucleotide sequence ID" value="NC_014844.1"/>
</dbReference>
<proteinExistence type="predicted"/>
<dbReference type="EMBL" id="CP002431">
    <property type="protein sequence ID" value="ADU63926.1"/>
    <property type="molecule type" value="Genomic_DNA"/>
</dbReference>
<dbReference type="STRING" id="643562.Daes_2932"/>
<dbReference type="Proteomes" id="UP000002191">
    <property type="component" value="Chromosome"/>
</dbReference>
<gene>
    <name evidence="1" type="ordered locus">Daes_2932</name>
</gene>
<accession>E6VYQ9</accession>
<dbReference type="OrthoDB" id="9785015at2"/>
<dbReference type="AlphaFoldDB" id="E6VYQ9"/>
<dbReference type="Pfam" id="PF13531">
    <property type="entry name" value="SBP_bac_11"/>
    <property type="match status" value="1"/>
</dbReference>
<dbReference type="HOGENOM" id="CLU_084206_0_0_7"/>
<dbReference type="Gene3D" id="3.40.190.10">
    <property type="entry name" value="Periplasmic binding protein-like II"/>
    <property type="match status" value="2"/>
</dbReference>
<sequence>MVLNGEARAASLAVYGPGGPYPAIRKCAEIFGARQGVAVDVQFGEPAKQADQAAKNGDVYYTGAEYMMDDFIREYPTLLDESAIIYPAARRVGIIVRQGNPKGVQSLGDLAAPGMRILDVSLENMADLRGKANANTTVFVTTGRQGFTAWKTNNNLDAWVTYKTWAEQLDPGEGEFIPIDGPKGLRRIPVTVMRNAPHPDLARAFLKFLETDEARAVFLENGYEPY</sequence>
<reference evidence="1 2" key="2">
    <citation type="journal article" date="2014" name="Genome Announc.">
        <title>Complete Genome Sequence of the Subsurface, Mesophilic Sulfate-Reducing Bacterium Desulfovibrio aespoeensis Aspo-2.</title>
        <authorList>
            <person name="Pedersen K."/>
            <person name="Bengtsson A."/>
            <person name="Edlund J."/>
            <person name="Rabe L."/>
            <person name="Hazen T."/>
            <person name="Chakraborty R."/>
            <person name="Goodwin L."/>
            <person name="Shapiro N."/>
        </authorList>
    </citation>
    <scope>NUCLEOTIDE SEQUENCE [LARGE SCALE GENOMIC DNA]</scope>
    <source>
        <strain evidence="2">ATCC 700646 / DSM 10631 / Aspo-2</strain>
    </source>
</reference>
<dbReference type="KEGG" id="das:Daes_2932"/>
<dbReference type="eggNOG" id="COG4588">
    <property type="taxonomic scope" value="Bacteria"/>
</dbReference>
<reference evidence="2" key="1">
    <citation type="submission" date="2010-12" db="EMBL/GenBank/DDBJ databases">
        <title>Complete sequence of Desulfovibrio aespoeensis Aspo-2.</title>
        <authorList>
            <consortium name="US DOE Joint Genome Institute"/>
            <person name="Lucas S."/>
            <person name="Copeland A."/>
            <person name="Lapidus A."/>
            <person name="Cheng J.-F."/>
            <person name="Goodwin L."/>
            <person name="Pitluck S."/>
            <person name="Chertkov O."/>
            <person name="Misra M."/>
            <person name="Detter J.C."/>
            <person name="Han C."/>
            <person name="Tapia R."/>
            <person name="Land M."/>
            <person name="Hauser L."/>
            <person name="Kyrpides N."/>
            <person name="Ivanova N."/>
            <person name="Ovchinnikova G."/>
            <person name="Pedersen K."/>
            <person name="Jagevall S."/>
            <person name="Hazen T."/>
            <person name="Woyke T."/>
        </authorList>
    </citation>
    <scope>NUCLEOTIDE SEQUENCE [LARGE SCALE GENOMIC DNA]</scope>
    <source>
        <strain evidence="2">ATCC 700646 / DSM 10631 / Aspo-2</strain>
    </source>
</reference>
<evidence type="ECO:0000313" key="1">
    <source>
        <dbReference type="EMBL" id="ADU63926.1"/>
    </source>
</evidence>
<protein>
    <submittedName>
        <fullName evidence="1">Extracellular solute-binding protein family 1</fullName>
    </submittedName>
</protein>
<keyword evidence="2" id="KW-1185">Reference proteome</keyword>
<organism evidence="1 2">
    <name type="scientific">Pseudodesulfovibrio aespoeensis (strain ATCC 700646 / DSM 10631 / Aspo-2)</name>
    <name type="common">Desulfovibrio aespoeensis</name>
    <dbReference type="NCBI Taxonomy" id="643562"/>
    <lineage>
        <taxon>Bacteria</taxon>
        <taxon>Pseudomonadati</taxon>
        <taxon>Thermodesulfobacteriota</taxon>
        <taxon>Desulfovibrionia</taxon>
        <taxon>Desulfovibrionales</taxon>
        <taxon>Desulfovibrionaceae</taxon>
    </lineage>
</organism>
<name>E6VYQ9_PSEA9</name>
<evidence type="ECO:0000313" key="2">
    <source>
        <dbReference type="Proteomes" id="UP000002191"/>
    </source>
</evidence>
<dbReference type="SUPFAM" id="SSF53850">
    <property type="entry name" value="Periplasmic binding protein-like II"/>
    <property type="match status" value="1"/>
</dbReference>